<proteinExistence type="predicted"/>
<reference evidence="1 2" key="1">
    <citation type="submission" date="2018-06" db="EMBL/GenBank/DDBJ databases">
        <authorList>
            <consortium name="Pathogen Informatics"/>
            <person name="Doyle S."/>
        </authorList>
    </citation>
    <scope>NUCLEOTIDE SEQUENCE [LARGE SCALE GENOMIC DNA]</scope>
    <source>
        <strain evidence="1 2">NCTC7928</strain>
    </source>
</reference>
<evidence type="ECO:0000313" key="1">
    <source>
        <dbReference type="EMBL" id="STF45079.1"/>
    </source>
</evidence>
<organism evidence="1 2">
    <name type="scientific">Escherichia coli</name>
    <dbReference type="NCBI Taxonomy" id="562"/>
    <lineage>
        <taxon>Bacteria</taxon>
        <taxon>Pseudomonadati</taxon>
        <taxon>Pseudomonadota</taxon>
        <taxon>Gammaproteobacteria</taxon>
        <taxon>Enterobacterales</taxon>
        <taxon>Enterobacteriaceae</taxon>
        <taxon>Escherichia</taxon>
    </lineage>
</organism>
<sequence length="52" mass="5940">MHANRPWLYSYQSTACHSYDVTSVTHSRLTRKIQALIVLPIRSGNKENPGKL</sequence>
<dbReference type="AlphaFoldDB" id="A0A376LLE4"/>
<evidence type="ECO:0000313" key="2">
    <source>
        <dbReference type="Proteomes" id="UP000254877"/>
    </source>
</evidence>
<name>A0A376LLE4_ECOLX</name>
<accession>A0A376LLE4</accession>
<gene>
    <name evidence="1" type="ORF">NCTC7928_05838</name>
</gene>
<protein>
    <submittedName>
        <fullName evidence="1">Uncharacterized protein</fullName>
    </submittedName>
</protein>
<dbReference type="EMBL" id="UGAB01000002">
    <property type="protein sequence ID" value="STF45079.1"/>
    <property type="molecule type" value="Genomic_DNA"/>
</dbReference>
<dbReference type="Proteomes" id="UP000254877">
    <property type="component" value="Unassembled WGS sequence"/>
</dbReference>